<reference evidence="14 15" key="1">
    <citation type="submission" date="2020-12" db="EMBL/GenBank/DDBJ databases">
        <title>Sulforoseuscoccus oceanibium gen. nov., sp. nov., a representative of the phylum Verrucomicrobia with special cytoplasmic membrane, and proposal of Sulforoseuscoccusaceae fam. nov.</title>
        <authorList>
            <person name="Xi F."/>
        </authorList>
    </citation>
    <scope>NUCLEOTIDE SEQUENCE [LARGE SCALE GENOMIC DNA]</scope>
    <source>
        <strain evidence="14 15">T37</strain>
    </source>
</reference>
<proteinExistence type="inferred from homology"/>
<evidence type="ECO:0000256" key="10">
    <source>
        <dbReference type="ARBA" id="ARBA00022840"/>
    </source>
</evidence>
<dbReference type="PANTHER" id="PTHR42724:SF1">
    <property type="entry name" value="TETRAACYLDISACCHARIDE 4'-KINASE, MITOCHONDRIAL-RELATED"/>
    <property type="match status" value="1"/>
</dbReference>
<evidence type="ECO:0000256" key="1">
    <source>
        <dbReference type="ARBA" id="ARBA00002274"/>
    </source>
</evidence>
<comment type="catalytic activity">
    <reaction evidence="13">
        <text>a lipid A disaccharide + ATP = a lipid IVA + ADP + H(+)</text>
        <dbReference type="Rhea" id="RHEA:67840"/>
        <dbReference type="ChEBI" id="CHEBI:15378"/>
        <dbReference type="ChEBI" id="CHEBI:30616"/>
        <dbReference type="ChEBI" id="CHEBI:176343"/>
        <dbReference type="ChEBI" id="CHEBI:176425"/>
        <dbReference type="ChEBI" id="CHEBI:456216"/>
        <dbReference type="EC" id="2.7.1.130"/>
    </reaction>
</comment>
<dbReference type="GO" id="GO:0009244">
    <property type="term" value="P:lipopolysaccharide core region biosynthetic process"/>
    <property type="evidence" value="ECO:0007669"/>
    <property type="project" value="TreeGrafter"/>
</dbReference>
<evidence type="ECO:0000256" key="8">
    <source>
        <dbReference type="ARBA" id="ARBA00022741"/>
    </source>
</evidence>
<keyword evidence="15" id="KW-1185">Reference proteome</keyword>
<keyword evidence="9 13" id="KW-0418">Kinase</keyword>
<gene>
    <name evidence="13 14" type="primary">lpxK</name>
    <name evidence="14" type="ORF">G3M56_005345</name>
</gene>
<comment type="pathway">
    <text evidence="2 13">Glycolipid biosynthesis; lipid IV(A) biosynthesis; lipid IV(A) from (3R)-3-hydroxytetradecanoyl-[acyl-carrier-protein] and UDP-N-acetyl-alpha-D-glucosamine: step 6/6.</text>
</comment>
<evidence type="ECO:0000256" key="3">
    <source>
        <dbReference type="ARBA" id="ARBA00012071"/>
    </source>
</evidence>
<evidence type="ECO:0000256" key="13">
    <source>
        <dbReference type="HAMAP-Rule" id="MF_00409"/>
    </source>
</evidence>
<evidence type="ECO:0000256" key="9">
    <source>
        <dbReference type="ARBA" id="ARBA00022777"/>
    </source>
</evidence>
<accession>A0A6B3LC93</accession>
<evidence type="ECO:0000256" key="12">
    <source>
        <dbReference type="ARBA" id="ARBA00029757"/>
    </source>
</evidence>
<dbReference type="PANTHER" id="PTHR42724">
    <property type="entry name" value="TETRAACYLDISACCHARIDE 4'-KINASE"/>
    <property type="match status" value="1"/>
</dbReference>
<keyword evidence="11 13" id="KW-0443">Lipid metabolism</keyword>
<keyword evidence="5 13" id="KW-0444">Lipid biosynthesis</keyword>
<dbReference type="KEGG" id="soa:G3M56_005345"/>
<evidence type="ECO:0000256" key="5">
    <source>
        <dbReference type="ARBA" id="ARBA00022516"/>
    </source>
</evidence>
<sequence>MKESLEQLEQYGIEVILGRDKRLKARILRVVLHGLSFIYRGLVWLRLKLYRERVLHEANLGCMVISIGNLSVGGTGKTPVVESFARALKDAGRNVVVLSRGYKSRGGKTKKKRRRVDPEDAIPFADDPPPRIVSDGKNVLLSSLESGDEPFMLAKNLRDIPVVVDKNRIKGGVHAIRDFAADTLILDDGLQYLKLAHRIDIVLVDRNAPFGNEYMLPRGTLREPPCNIARASYVLITKCTGTPGENDELIKRIRKYNPDVEIIECTHRPQYLYNVVTGETEPLELLKDKYVAAMSGIAVPESFENGLRRLGANIGTVARFADHHWFDEREIQDFIDVAIDCDMDMLLTTEKDAVRFPKLERTDIPIYYLRIEIDILSGEETWEECVRRICSPKPAKPVMREFA</sequence>
<dbReference type="UniPathway" id="UPA00359">
    <property type="reaction ID" value="UER00482"/>
</dbReference>
<keyword evidence="6 13" id="KW-0441">Lipid A biosynthesis</keyword>
<dbReference type="RefSeq" id="WP_164364217.1">
    <property type="nucleotide sequence ID" value="NZ_CP066776.1"/>
</dbReference>
<dbReference type="EMBL" id="CP066776">
    <property type="protein sequence ID" value="QQL46005.1"/>
    <property type="molecule type" value="Genomic_DNA"/>
</dbReference>
<feature type="binding site" evidence="13">
    <location>
        <begin position="71"/>
        <end position="78"/>
    </location>
    <ligand>
        <name>ATP</name>
        <dbReference type="ChEBI" id="CHEBI:30616"/>
    </ligand>
</feature>
<organism evidence="14 15">
    <name type="scientific">Sulfuriroseicoccus oceanibius</name>
    <dbReference type="NCBI Taxonomy" id="2707525"/>
    <lineage>
        <taxon>Bacteria</taxon>
        <taxon>Pseudomonadati</taxon>
        <taxon>Verrucomicrobiota</taxon>
        <taxon>Verrucomicrobiia</taxon>
        <taxon>Verrucomicrobiales</taxon>
        <taxon>Verrucomicrobiaceae</taxon>
        <taxon>Sulfuriroseicoccus</taxon>
    </lineage>
</organism>
<dbReference type="Pfam" id="PF02606">
    <property type="entry name" value="LpxK"/>
    <property type="match status" value="1"/>
</dbReference>
<keyword evidence="10 13" id="KW-0067">ATP-binding</keyword>
<dbReference type="GO" id="GO:0005886">
    <property type="term" value="C:plasma membrane"/>
    <property type="evidence" value="ECO:0007669"/>
    <property type="project" value="TreeGrafter"/>
</dbReference>
<dbReference type="InterPro" id="IPR027417">
    <property type="entry name" value="P-loop_NTPase"/>
</dbReference>
<dbReference type="GO" id="GO:0005524">
    <property type="term" value="F:ATP binding"/>
    <property type="evidence" value="ECO:0007669"/>
    <property type="project" value="UniProtKB-UniRule"/>
</dbReference>
<dbReference type="EC" id="2.7.1.130" evidence="3 13"/>
<dbReference type="NCBIfam" id="TIGR00682">
    <property type="entry name" value="lpxK"/>
    <property type="match status" value="1"/>
</dbReference>
<dbReference type="Proteomes" id="UP000475117">
    <property type="component" value="Chromosome"/>
</dbReference>
<dbReference type="GO" id="GO:0009029">
    <property type="term" value="F:lipid-A 4'-kinase activity"/>
    <property type="evidence" value="ECO:0007669"/>
    <property type="project" value="UniProtKB-UniRule"/>
</dbReference>
<keyword evidence="7 13" id="KW-0808">Transferase</keyword>
<dbReference type="SUPFAM" id="SSF52540">
    <property type="entry name" value="P-loop containing nucleoside triphosphate hydrolases"/>
    <property type="match status" value="1"/>
</dbReference>
<dbReference type="InterPro" id="IPR003758">
    <property type="entry name" value="LpxK"/>
</dbReference>
<keyword evidence="8 13" id="KW-0547">Nucleotide-binding</keyword>
<protein>
    <recommendedName>
        <fullName evidence="4 13">Tetraacyldisaccharide 4'-kinase</fullName>
        <ecNumber evidence="3 13">2.7.1.130</ecNumber>
    </recommendedName>
    <alternativeName>
        <fullName evidence="12 13">Lipid A 4'-kinase</fullName>
    </alternativeName>
</protein>
<evidence type="ECO:0000256" key="7">
    <source>
        <dbReference type="ARBA" id="ARBA00022679"/>
    </source>
</evidence>
<evidence type="ECO:0000256" key="11">
    <source>
        <dbReference type="ARBA" id="ARBA00023098"/>
    </source>
</evidence>
<dbReference type="GO" id="GO:0009245">
    <property type="term" value="P:lipid A biosynthetic process"/>
    <property type="evidence" value="ECO:0007669"/>
    <property type="project" value="UniProtKB-UniRule"/>
</dbReference>
<dbReference type="HAMAP" id="MF_00409">
    <property type="entry name" value="LpxK"/>
    <property type="match status" value="1"/>
</dbReference>
<evidence type="ECO:0000313" key="15">
    <source>
        <dbReference type="Proteomes" id="UP000475117"/>
    </source>
</evidence>
<evidence type="ECO:0000256" key="6">
    <source>
        <dbReference type="ARBA" id="ARBA00022556"/>
    </source>
</evidence>
<comment type="similarity">
    <text evidence="13">Belongs to the LpxK family.</text>
</comment>
<evidence type="ECO:0000256" key="2">
    <source>
        <dbReference type="ARBA" id="ARBA00004870"/>
    </source>
</evidence>
<evidence type="ECO:0000256" key="4">
    <source>
        <dbReference type="ARBA" id="ARBA00016436"/>
    </source>
</evidence>
<comment type="function">
    <text evidence="1 13">Transfers the gamma-phosphate of ATP to the 4'-position of a tetraacyldisaccharide 1-phosphate intermediate (termed DS-1-P) to form tetraacyldisaccharide 1,4'-bis-phosphate (lipid IVA).</text>
</comment>
<evidence type="ECO:0000313" key="14">
    <source>
        <dbReference type="EMBL" id="QQL46005.1"/>
    </source>
</evidence>
<dbReference type="AlphaFoldDB" id="A0A6B3LC93"/>
<name>A0A6B3LC93_9BACT</name>